<dbReference type="PROSITE" id="PS51891">
    <property type="entry name" value="CENP_V_GFA"/>
    <property type="match status" value="1"/>
</dbReference>
<dbReference type="STRING" id="937218.SAMN06297251_11045"/>
<dbReference type="GO" id="GO:0016846">
    <property type="term" value="F:carbon-sulfur lyase activity"/>
    <property type="evidence" value="ECO:0007669"/>
    <property type="project" value="InterPro"/>
</dbReference>
<evidence type="ECO:0000256" key="2">
    <source>
        <dbReference type="ARBA" id="ARBA00022723"/>
    </source>
</evidence>
<proteinExistence type="inferred from homology"/>
<comment type="similarity">
    <text evidence="1">Belongs to the Gfa family.</text>
</comment>
<evidence type="ECO:0000313" key="7">
    <source>
        <dbReference type="Proteomes" id="UP000192656"/>
    </source>
</evidence>
<evidence type="ECO:0000256" key="4">
    <source>
        <dbReference type="ARBA" id="ARBA00023239"/>
    </source>
</evidence>
<keyword evidence="7" id="KW-1185">Reference proteome</keyword>
<dbReference type="Gene3D" id="3.90.1590.10">
    <property type="entry name" value="glutathione-dependent formaldehyde- activating enzyme (gfa)"/>
    <property type="match status" value="1"/>
</dbReference>
<keyword evidence="3" id="KW-0862">Zinc</keyword>
<dbReference type="GO" id="GO:0046872">
    <property type="term" value="F:metal ion binding"/>
    <property type="evidence" value="ECO:0007669"/>
    <property type="project" value="UniProtKB-KW"/>
</dbReference>
<dbReference type="Proteomes" id="UP000192656">
    <property type="component" value="Unassembled WGS sequence"/>
</dbReference>
<dbReference type="OrthoDB" id="9807246at2"/>
<accession>A0A1W2CH16</accession>
<dbReference type="RefSeq" id="WP_084410335.1">
    <property type="nucleotide sequence ID" value="NZ_FWXR01000010.1"/>
</dbReference>
<keyword evidence="2" id="KW-0479">Metal-binding</keyword>
<dbReference type="Pfam" id="PF04828">
    <property type="entry name" value="GFA"/>
    <property type="match status" value="1"/>
</dbReference>
<dbReference type="PANTHER" id="PTHR33337">
    <property type="entry name" value="GFA DOMAIN-CONTAINING PROTEIN"/>
    <property type="match status" value="1"/>
</dbReference>
<evidence type="ECO:0000256" key="1">
    <source>
        <dbReference type="ARBA" id="ARBA00005495"/>
    </source>
</evidence>
<feature type="domain" description="CENP-V/GFA" evidence="5">
    <location>
        <begin position="4"/>
        <end position="103"/>
    </location>
</feature>
<dbReference type="InterPro" id="IPR011057">
    <property type="entry name" value="Mss4-like_sf"/>
</dbReference>
<gene>
    <name evidence="6" type="ORF">SAMN06297251_11045</name>
</gene>
<protein>
    <submittedName>
        <fullName evidence="6">Uncharacterized conserved protein</fullName>
    </submittedName>
</protein>
<dbReference type="SUPFAM" id="SSF51316">
    <property type="entry name" value="Mss4-like"/>
    <property type="match status" value="1"/>
</dbReference>
<dbReference type="PANTHER" id="PTHR33337:SF40">
    <property type="entry name" value="CENP-V_GFA DOMAIN-CONTAINING PROTEIN-RELATED"/>
    <property type="match status" value="1"/>
</dbReference>
<name>A0A1W2CH16_9HYPH</name>
<dbReference type="InterPro" id="IPR006913">
    <property type="entry name" value="CENP-V/GFA"/>
</dbReference>
<organism evidence="6 7">
    <name type="scientific">Fulvimarina manganoxydans</name>
    <dbReference type="NCBI Taxonomy" id="937218"/>
    <lineage>
        <taxon>Bacteria</taxon>
        <taxon>Pseudomonadati</taxon>
        <taxon>Pseudomonadota</taxon>
        <taxon>Alphaproteobacteria</taxon>
        <taxon>Hyphomicrobiales</taxon>
        <taxon>Aurantimonadaceae</taxon>
        <taxon>Fulvimarina</taxon>
    </lineage>
</organism>
<dbReference type="EMBL" id="FWXR01000010">
    <property type="protein sequence ID" value="SMC84557.1"/>
    <property type="molecule type" value="Genomic_DNA"/>
</dbReference>
<reference evidence="6 7" key="1">
    <citation type="submission" date="2017-04" db="EMBL/GenBank/DDBJ databases">
        <authorList>
            <person name="Afonso C.L."/>
            <person name="Miller P.J."/>
            <person name="Scott M.A."/>
            <person name="Spackman E."/>
            <person name="Goraichik I."/>
            <person name="Dimitrov K.M."/>
            <person name="Suarez D.L."/>
            <person name="Swayne D.E."/>
        </authorList>
    </citation>
    <scope>NUCLEOTIDE SEQUENCE [LARGE SCALE GENOMIC DNA]</scope>
    <source>
        <strain evidence="6 7">CGMCC 1.10972</strain>
    </source>
</reference>
<dbReference type="AlphaFoldDB" id="A0A1W2CH16"/>
<keyword evidence="4" id="KW-0456">Lyase</keyword>
<evidence type="ECO:0000313" key="6">
    <source>
        <dbReference type="EMBL" id="SMC84557.1"/>
    </source>
</evidence>
<evidence type="ECO:0000259" key="5">
    <source>
        <dbReference type="PROSITE" id="PS51891"/>
    </source>
</evidence>
<evidence type="ECO:0000256" key="3">
    <source>
        <dbReference type="ARBA" id="ARBA00022833"/>
    </source>
</evidence>
<sequence length="134" mass="15011">MSDLTGRCRCGRVSLRARAAPLSVRACHCGDCRKATGAPYSVFLEFALQTLHWEQEPSGVSCRGVTRRRFCQNCGSPVDYRDDRLPGQTYVLLGMMDEPELFEASDHAFTHEALPDVTIPEGKRRHPAFSVERP</sequence>